<feature type="chain" id="PRO_5039103304" evidence="7">
    <location>
        <begin position="32"/>
        <end position="159"/>
    </location>
</feature>
<dbReference type="InterPro" id="IPR050979">
    <property type="entry name" value="LD-transpeptidase"/>
</dbReference>
<proteinExistence type="predicted"/>
<evidence type="ECO:0000313" key="10">
    <source>
        <dbReference type="Proteomes" id="UP000586918"/>
    </source>
</evidence>
<keyword evidence="7" id="KW-0732">Signal</keyword>
<dbReference type="GO" id="GO:0008360">
    <property type="term" value="P:regulation of cell shape"/>
    <property type="evidence" value="ECO:0007669"/>
    <property type="project" value="UniProtKB-UniRule"/>
</dbReference>
<comment type="pathway">
    <text evidence="1 6">Cell wall biogenesis; peptidoglycan biosynthesis.</text>
</comment>
<dbReference type="PROSITE" id="PS52029">
    <property type="entry name" value="LD_TPASE"/>
    <property type="match status" value="1"/>
</dbReference>
<evidence type="ECO:0000256" key="6">
    <source>
        <dbReference type="PROSITE-ProRule" id="PRU01373"/>
    </source>
</evidence>
<dbReference type="InterPro" id="IPR038063">
    <property type="entry name" value="Transpep_catalytic_dom"/>
</dbReference>
<dbReference type="SUPFAM" id="SSF141523">
    <property type="entry name" value="L,D-transpeptidase catalytic domain-like"/>
    <property type="match status" value="1"/>
</dbReference>
<gene>
    <name evidence="9" type="ORF">HF519_27280</name>
</gene>
<organism evidence="9 10">
    <name type="scientific">Pseudonocardia bannensis</name>
    <dbReference type="NCBI Taxonomy" id="630973"/>
    <lineage>
        <taxon>Bacteria</taxon>
        <taxon>Bacillati</taxon>
        <taxon>Actinomycetota</taxon>
        <taxon>Actinomycetes</taxon>
        <taxon>Pseudonocardiales</taxon>
        <taxon>Pseudonocardiaceae</taxon>
        <taxon>Pseudonocardia</taxon>
    </lineage>
</organism>
<keyword evidence="5 6" id="KW-0961">Cell wall biogenesis/degradation</keyword>
<accession>A0A848DRQ9</accession>
<feature type="active site" description="Proton donor/acceptor" evidence="6">
    <location>
        <position position="124"/>
    </location>
</feature>
<evidence type="ECO:0000259" key="8">
    <source>
        <dbReference type="PROSITE" id="PS52029"/>
    </source>
</evidence>
<dbReference type="GO" id="GO:0005576">
    <property type="term" value="C:extracellular region"/>
    <property type="evidence" value="ECO:0007669"/>
    <property type="project" value="TreeGrafter"/>
</dbReference>
<protein>
    <submittedName>
        <fullName evidence="9">L,D-transpeptidase</fullName>
    </submittedName>
</protein>
<dbReference type="UniPathway" id="UPA00219"/>
<dbReference type="Gene3D" id="2.40.440.10">
    <property type="entry name" value="L,D-transpeptidase catalytic domain-like"/>
    <property type="match status" value="1"/>
</dbReference>
<dbReference type="GO" id="GO:0018104">
    <property type="term" value="P:peptidoglycan-protein cross-linking"/>
    <property type="evidence" value="ECO:0007669"/>
    <property type="project" value="TreeGrafter"/>
</dbReference>
<evidence type="ECO:0000256" key="4">
    <source>
        <dbReference type="ARBA" id="ARBA00022984"/>
    </source>
</evidence>
<keyword evidence="3 6" id="KW-0133">Cell shape</keyword>
<feature type="signal peptide" evidence="7">
    <location>
        <begin position="1"/>
        <end position="31"/>
    </location>
</feature>
<sequence>MGRHSKPRRATRAWALAGMAGLVAVPAPGFAAAEDQAGTSSLIPGTPCTVTAKACVDLDGQEAWLVDEGEVVRGPVPISSGGSGNETPTGDFRVEWKHDDHISGEFGSPMPYSVFFAEGGIAFHEGPLDHPSAGCVRLAHEDAVAFFDQLAVGDEVQVR</sequence>
<dbReference type="GO" id="GO:0071555">
    <property type="term" value="P:cell wall organization"/>
    <property type="evidence" value="ECO:0007669"/>
    <property type="project" value="UniProtKB-UniRule"/>
</dbReference>
<evidence type="ECO:0000256" key="1">
    <source>
        <dbReference type="ARBA" id="ARBA00004752"/>
    </source>
</evidence>
<dbReference type="Proteomes" id="UP000586918">
    <property type="component" value="Unassembled WGS sequence"/>
</dbReference>
<dbReference type="RefSeq" id="WP_169415858.1">
    <property type="nucleotide sequence ID" value="NZ_JAAXKZ010000162.1"/>
</dbReference>
<feature type="domain" description="L,D-TPase catalytic" evidence="8">
    <location>
        <begin position="52"/>
        <end position="159"/>
    </location>
</feature>
<name>A0A848DRQ9_9PSEU</name>
<dbReference type="CDD" id="cd16913">
    <property type="entry name" value="YkuD_like"/>
    <property type="match status" value="1"/>
</dbReference>
<dbReference type="GO" id="GO:0016740">
    <property type="term" value="F:transferase activity"/>
    <property type="evidence" value="ECO:0007669"/>
    <property type="project" value="UniProtKB-KW"/>
</dbReference>
<evidence type="ECO:0000313" key="9">
    <source>
        <dbReference type="EMBL" id="NMH95193.1"/>
    </source>
</evidence>
<feature type="active site" description="Nucleophile" evidence="6">
    <location>
        <position position="135"/>
    </location>
</feature>
<evidence type="ECO:0000256" key="3">
    <source>
        <dbReference type="ARBA" id="ARBA00022960"/>
    </source>
</evidence>
<comment type="caution">
    <text evidence="9">The sequence shown here is derived from an EMBL/GenBank/DDBJ whole genome shotgun (WGS) entry which is preliminary data.</text>
</comment>
<evidence type="ECO:0000256" key="7">
    <source>
        <dbReference type="SAM" id="SignalP"/>
    </source>
</evidence>
<dbReference type="GO" id="GO:0071972">
    <property type="term" value="F:peptidoglycan L,D-transpeptidase activity"/>
    <property type="evidence" value="ECO:0007669"/>
    <property type="project" value="TreeGrafter"/>
</dbReference>
<keyword evidence="4 6" id="KW-0573">Peptidoglycan synthesis</keyword>
<dbReference type="AlphaFoldDB" id="A0A848DRQ9"/>
<dbReference type="PANTHER" id="PTHR30582">
    <property type="entry name" value="L,D-TRANSPEPTIDASE"/>
    <property type="match status" value="1"/>
</dbReference>
<evidence type="ECO:0000256" key="2">
    <source>
        <dbReference type="ARBA" id="ARBA00022679"/>
    </source>
</evidence>
<dbReference type="EMBL" id="JAAXKZ010000162">
    <property type="protein sequence ID" value="NMH95193.1"/>
    <property type="molecule type" value="Genomic_DNA"/>
</dbReference>
<dbReference type="InterPro" id="IPR005490">
    <property type="entry name" value="LD_TPept_cat_dom"/>
</dbReference>
<dbReference type="Pfam" id="PF03734">
    <property type="entry name" value="YkuD"/>
    <property type="match status" value="1"/>
</dbReference>
<evidence type="ECO:0000256" key="5">
    <source>
        <dbReference type="ARBA" id="ARBA00023316"/>
    </source>
</evidence>
<keyword evidence="2" id="KW-0808">Transferase</keyword>
<dbReference type="PANTHER" id="PTHR30582:SF33">
    <property type="entry name" value="EXPORTED PROTEIN"/>
    <property type="match status" value="1"/>
</dbReference>
<reference evidence="9 10" key="1">
    <citation type="submission" date="2020-04" db="EMBL/GenBank/DDBJ databases">
        <authorList>
            <person name="Klaysubun C."/>
            <person name="Duangmal K."/>
            <person name="Lipun K."/>
        </authorList>
    </citation>
    <scope>NUCLEOTIDE SEQUENCE [LARGE SCALE GENOMIC DNA]</scope>
    <source>
        <strain evidence="9 10">DSM 45300</strain>
    </source>
</reference>
<keyword evidence="10" id="KW-1185">Reference proteome</keyword>